<feature type="non-terminal residue" evidence="1">
    <location>
        <position position="72"/>
    </location>
</feature>
<keyword evidence="2" id="KW-1185">Reference proteome</keyword>
<protein>
    <submittedName>
        <fullName evidence="1">Uncharacterized protein</fullName>
    </submittedName>
</protein>
<feature type="non-terminal residue" evidence="1">
    <location>
        <position position="1"/>
    </location>
</feature>
<proteinExistence type="predicted"/>
<dbReference type="Proteomes" id="UP001432027">
    <property type="component" value="Unassembled WGS sequence"/>
</dbReference>
<organism evidence="1 2">
    <name type="scientific">Pristionchus entomophagus</name>
    <dbReference type="NCBI Taxonomy" id="358040"/>
    <lineage>
        <taxon>Eukaryota</taxon>
        <taxon>Metazoa</taxon>
        <taxon>Ecdysozoa</taxon>
        <taxon>Nematoda</taxon>
        <taxon>Chromadorea</taxon>
        <taxon>Rhabditida</taxon>
        <taxon>Rhabditina</taxon>
        <taxon>Diplogasteromorpha</taxon>
        <taxon>Diplogasteroidea</taxon>
        <taxon>Neodiplogasteridae</taxon>
        <taxon>Pristionchus</taxon>
    </lineage>
</organism>
<gene>
    <name evidence="1" type="ORF">PENTCL1PPCAC_19343</name>
</gene>
<comment type="caution">
    <text evidence="1">The sequence shown here is derived from an EMBL/GenBank/DDBJ whole genome shotgun (WGS) entry which is preliminary data.</text>
</comment>
<evidence type="ECO:0000313" key="2">
    <source>
        <dbReference type="Proteomes" id="UP001432027"/>
    </source>
</evidence>
<accession>A0AAV5TRQ0</accession>
<evidence type="ECO:0000313" key="1">
    <source>
        <dbReference type="EMBL" id="GMS97168.1"/>
    </source>
</evidence>
<dbReference type="EMBL" id="BTSX01000004">
    <property type="protein sequence ID" value="GMS97168.1"/>
    <property type="molecule type" value="Genomic_DNA"/>
</dbReference>
<name>A0AAV5TRQ0_9BILA</name>
<reference evidence="1" key="1">
    <citation type="submission" date="2023-10" db="EMBL/GenBank/DDBJ databases">
        <title>Genome assembly of Pristionchus species.</title>
        <authorList>
            <person name="Yoshida K."/>
            <person name="Sommer R.J."/>
        </authorList>
    </citation>
    <scope>NUCLEOTIDE SEQUENCE</scope>
    <source>
        <strain evidence="1">RS0144</strain>
    </source>
</reference>
<dbReference type="AlphaFoldDB" id="A0AAV5TRQ0"/>
<sequence>QHYRSFLSEADTNMLGKQLPTLGNQIWFTTHCEKHSTPPIINNERVVSGYWVGGYYNPLSILQIMHSSRLHE</sequence>